<evidence type="ECO:0000256" key="1">
    <source>
        <dbReference type="ARBA" id="ARBA00023002"/>
    </source>
</evidence>
<dbReference type="InterPro" id="IPR051265">
    <property type="entry name" value="HIBADH-related_NP60_sf"/>
</dbReference>
<dbReference type="Pfam" id="PF14833">
    <property type="entry name" value="NAD_binding_11"/>
    <property type="match status" value="1"/>
</dbReference>
<feature type="domain" description="3-hydroxyisobutyrate dehydrogenase-like NAD-binding" evidence="5">
    <location>
        <begin position="167"/>
        <end position="285"/>
    </location>
</feature>
<dbReference type="Gene3D" id="3.40.50.720">
    <property type="entry name" value="NAD(P)-binding Rossmann-like Domain"/>
    <property type="match status" value="1"/>
</dbReference>
<proteinExistence type="predicted"/>
<dbReference type="GO" id="GO:0016054">
    <property type="term" value="P:organic acid catabolic process"/>
    <property type="evidence" value="ECO:0007669"/>
    <property type="project" value="UniProtKB-ARBA"/>
</dbReference>
<evidence type="ECO:0000256" key="3">
    <source>
        <dbReference type="PIRSR" id="PIRSR000103-1"/>
    </source>
</evidence>
<sequence>MAKITFLGLGAMGSRMAKRLLEAENEVTVYNRSDVKAVPLKNLGAHVANSPKNAVKNADYVISMVTDDLASKDIWLSGEKAAVHGLKKDTILIESSTISSEWAKELNNQMSQHHVFFFEGPVLGSLPQAESGKLIYLLGSNEAVQSEKVKNILKPLSEDIRFVGKAGNAAVLKLMINGYLLSQIGALSELFLIGKNYGIDMSLANEIFQASPATSASLKVILQLVADNNHAPRFPVRLIEKDLRYLLNISSEINATCDIVNRVHSYYKKAIQDGFENKNASVIVKN</sequence>
<evidence type="ECO:0008006" key="8">
    <source>
        <dbReference type="Google" id="ProtNLM"/>
    </source>
</evidence>
<dbReference type="AlphaFoldDB" id="A0A1L4D063"/>
<dbReference type="InterPro" id="IPR002204">
    <property type="entry name" value="3-OH-isobutyrate_DH-rel_CS"/>
</dbReference>
<reference evidence="6 7" key="1">
    <citation type="submission" date="2016-10" db="EMBL/GenBank/DDBJ databases">
        <title>Silvanigrella aquatica sp. nov., isolated from a freshwater lake located in the Black Forest, Germany, description of Silvanigrellaceae fam. nov., Silvanigrellales ord. nov., reclassification of the order Bdellovibrionales in the class Oligoflexia, reclassification of the families Bacteriovoracaceae and Halobacteriovoraceae in the new order Bacteriovoracales ord. nov., and reclassification of the family Pseudobacteriovoracaceae in the order Oligoflexiales.</title>
        <authorList>
            <person name="Hahn M.W."/>
            <person name="Schmidt J."/>
            <person name="Koll U."/>
            <person name="Rohde M."/>
            <person name="Verbag S."/>
            <person name="Pitt A."/>
            <person name="Nakai R."/>
            <person name="Naganuma T."/>
            <person name="Lang E."/>
        </authorList>
    </citation>
    <scope>NUCLEOTIDE SEQUENCE [LARGE SCALE GENOMIC DNA]</scope>
    <source>
        <strain evidence="6 7">MWH-Nonnen-W8red</strain>
    </source>
</reference>
<dbReference type="InterPro" id="IPR029154">
    <property type="entry name" value="HIBADH-like_NADP-bd"/>
</dbReference>
<evidence type="ECO:0000256" key="2">
    <source>
        <dbReference type="ARBA" id="ARBA00023027"/>
    </source>
</evidence>
<dbReference type="KEGG" id="saqi:AXG55_06580"/>
<keyword evidence="7" id="KW-1185">Reference proteome</keyword>
<dbReference type="PANTHER" id="PTHR43580">
    <property type="entry name" value="OXIDOREDUCTASE GLYR1-RELATED"/>
    <property type="match status" value="1"/>
</dbReference>
<evidence type="ECO:0000259" key="4">
    <source>
        <dbReference type="Pfam" id="PF03446"/>
    </source>
</evidence>
<dbReference type="PIRSF" id="PIRSF000103">
    <property type="entry name" value="HIBADH"/>
    <property type="match status" value="1"/>
</dbReference>
<accession>A0A1L4D063</accession>
<dbReference type="GO" id="GO:0016491">
    <property type="term" value="F:oxidoreductase activity"/>
    <property type="evidence" value="ECO:0007669"/>
    <property type="project" value="UniProtKB-KW"/>
</dbReference>
<dbReference type="PANTHER" id="PTHR43580:SF2">
    <property type="entry name" value="CYTOKINE-LIKE NUCLEAR FACTOR N-PAC"/>
    <property type="match status" value="1"/>
</dbReference>
<dbReference type="Gene3D" id="1.10.1040.10">
    <property type="entry name" value="N-(1-d-carboxylethyl)-l-norvaline Dehydrogenase, domain 2"/>
    <property type="match status" value="1"/>
</dbReference>
<dbReference type="Proteomes" id="UP000184731">
    <property type="component" value="Chromosome"/>
</dbReference>
<evidence type="ECO:0000313" key="6">
    <source>
        <dbReference type="EMBL" id="APJ03589.1"/>
    </source>
</evidence>
<dbReference type="InterPro" id="IPR015815">
    <property type="entry name" value="HIBADH-related"/>
</dbReference>
<dbReference type="STRING" id="1915309.AXG55_06580"/>
<dbReference type="SUPFAM" id="SSF48179">
    <property type="entry name" value="6-phosphogluconate dehydrogenase C-terminal domain-like"/>
    <property type="match status" value="1"/>
</dbReference>
<dbReference type="Pfam" id="PF03446">
    <property type="entry name" value="NAD_binding_2"/>
    <property type="match status" value="1"/>
</dbReference>
<dbReference type="RefSeq" id="WP_148697326.1">
    <property type="nucleotide sequence ID" value="NZ_CP017834.1"/>
</dbReference>
<dbReference type="InterPro" id="IPR008927">
    <property type="entry name" value="6-PGluconate_DH-like_C_sf"/>
</dbReference>
<dbReference type="InterPro" id="IPR013328">
    <property type="entry name" value="6PGD_dom2"/>
</dbReference>
<dbReference type="InterPro" id="IPR036291">
    <property type="entry name" value="NAD(P)-bd_dom_sf"/>
</dbReference>
<gene>
    <name evidence="6" type="ORF">AXG55_06580</name>
</gene>
<keyword evidence="2" id="KW-0520">NAD</keyword>
<organism evidence="6 7">
    <name type="scientific">Silvanigrella aquatica</name>
    <dbReference type="NCBI Taxonomy" id="1915309"/>
    <lineage>
        <taxon>Bacteria</taxon>
        <taxon>Pseudomonadati</taxon>
        <taxon>Bdellovibrionota</taxon>
        <taxon>Oligoflexia</taxon>
        <taxon>Silvanigrellales</taxon>
        <taxon>Silvanigrellaceae</taxon>
        <taxon>Silvanigrella</taxon>
    </lineage>
</organism>
<dbReference type="InterPro" id="IPR006115">
    <property type="entry name" value="6PGDH_NADP-bd"/>
</dbReference>
<dbReference type="GO" id="GO:0050661">
    <property type="term" value="F:NADP binding"/>
    <property type="evidence" value="ECO:0007669"/>
    <property type="project" value="InterPro"/>
</dbReference>
<feature type="domain" description="6-phosphogluconate dehydrogenase NADP-binding" evidence="4">
    <location>
        <begin position="3"/>
        <end position="164"/>
    </location>
</feature>
<name>A0A1L4D063_9BACT</name>
<dbReference type="EMBL" id="CP017834">
    <property type="protein sequence ID" value="APJ03589.1"/>
    <property type="molecule type" value="Genomic_DNA"/>
</dbReference>
<protein>
    <recommendedName>
        <fullName evidence="8">3-hydroxyisobutyrate dehydrogenase</fullName>
    </recommendedName>
</protein>
<dbReference type="SUPFAM" id="SSF51735">
    <property type="entry name" value="NAD(P)-binding Rossmann-fold domains"/>
    <property type="match status" value="1"/>
</dbReference>
<dbReference type="PROSITE" id="PS00895">
    <property type="entry name" value="3_HYDROXYISOBUT_DH"/>
    <property type="match status" value="1"/>
</dbReference>
<evidence type="ECO:0000259" key="5">
    <source>
        <dbReference type="Pfam" id="PF14833"/>
    </source>
</evidence>
<dbReference type="GO" id="GO:0051287">
    <property type="term" value="F:NAD binding"/>
    <property type="evidence" value="ECO:0007669"/>
    <property type="project" value="InterPro"/>
</dbReference>
<feature type="active site" evidence="3">
    <location>
        <position position="173"/>
    </location>
</feature>
<dbReference type="OrthoDB" id="9812907at2"/>
<evidence type="ECO:0000313" key="7">
    <source>
        <dbReference type="Proteomes" id="UP000184731"/>
    </source>
</evidence>
<keyword evidence="1" id="KW-0560">Oxidoreductase</keyword>